<feature type="domain" description="Outer membrane protein beta-barrel" evidence="7">
    <location>
        <begin position="17"/>
        <end position="224"/>
    </location>
</feature>
<dbReference type="GeneID" id="66684163"/>
<dbReference type="PANTHER" id="PTHR34001">
    <property type="entry name" value="BLL7405 PROTEIN"/>
    <property type="match status" value="1"/>
</dbReference>
<protein>
    <recommendedName>
        <fullName evidence="7">Outer membrane protein beta-barrel domain-containing protein</fullName>
    </recommendedName>
</protein>
<dbReference type="Gene3D" id="2.40.160.20">
    <property type="match status" value="2"/>
</dbReference>
<evidence type="ECO:0000256" key="3">
    <source>
        <dbReference type="ARBA" id="ARBA00023136"/>
    </source>
</evidence>
<feature type="domain" description="Outer membrane protein beta-barrel" evidence="7">
    <location>
        <begin position="235"/>
        <end position="429"/>
    </location>
</feature>
<keyword evidence="2 6" id="KW-0732">Signal</keyword>
<gene>
    <name evidence="8" type="ORF">BAE39_19365</name>
</gene>
<evidence type="ECO:0000256" key="1">
    <source>
        <dbReference type="ARBA" id="ARBA00004442"/>
    </source>
</evidence>
<evidence type="ECO:0000256" key="6">
    <source>
        <dbReference type="SAM" id="SignalP"/>
    </source>
</evidence>
<proteinExistence type="inferred from homology"/>
<evidence type="ECO:0000259" key="7">
    <source>
        <dbReference type="Pfam" id="PF13505"/>
    </source>
</evidence>
<name>A0A1A5HZH4_RHILI</name>
<sequence>MFLRVSAKSFLLGAVSAVALMSAAQAADVVQPVEASGFNWSGAYIGIGGGFGASVHKFSVAPIIDFNGIGGNGVFGELTAGYDYMVSDRFLLGGFIDANGGNIGPSISIPGADIDLTNSYGFDVGLRAGYLLNPDTLGYVLGGYSWQHFKLDGSGFAEGLNFTQNRSGYVLGVGMETVLRGNWTLKTEYRYADYGDKSVIDFGGGSLNVEPSTHTFHIAANYRFGVQNGGGASFAAPTYNWTGFYVGGALGAGTAVHDLGVDLGGGALDLDGIGSEGVLGEASIGYDYDFGSWVAGVQLDGSYSGIRSKLDIPGGSIKLDNDYGFDALARVGAKVNESTLAYVIGGYSYQHFDLHASDPVGDIIDWNKSGFTVGGGLETAVSSNMTVGLEYRYSQFGKKDFSSEFGAPDGTLTDKASFQTVRIGAKYKFN</sequence>
<dbReference type="SUPFAM" id="SSF56925">
    <property type="entry name" value="OMPA-like"/>
    <property type="match status" value="2"/>
</dbReference>
<evidence type="ECO:0000313" key="8">
    <source>
        <dbReference type="EMBL" id="OBP72715.1"/>
    </source>
</evidence>
<dbReference type="RefSeq" id="WP_032930203.1">
    <property type="nucleotide sequence ID" value="NZ_LZTH01000044.1"/>
</dbReference>
<dbReference type="Pfam" id="PF13505">
    <property type="entry name" value="OMP_b-brl"/>
    <property type="match status" value="2"/>
</dbReference>
<dbReference type="InterPro" id="IPR027385">
    <property type="entry name" value="Beta-barrel_OMP"/>
</dbReference>
<evidence type="ECO:0000256" key="2">
    <source>
        <dbReference type="ARBA" id="ARBA00022729"/>
    </source>
</evidence>
<dbReference type="PANTHER" id="PTHR34001:SF3">
    <property type="entry name" value="BLL7405 PROTEIN"/>
    <property type="match status" value="1"/>
</dbReference>
<feature type="signal peptide" evidence="6">
    <location>
        <begin position="1"/>
        <end position="26"/>
    </location>
</feature>
<evidence type="ECO:0000313" key="9">
    <source>
        <dbReference type="Proteomes" id="UP000093748"/>
    </source>
</evidence>
<evidence type="ECO:0000256" key="4">
    <source>
        <dbReference type="ARBA" id="ARBA00023237"/>
    </source>
</evidence>
<reference evidence="9" key="1">
    <citation type="submission" date="2016-06" db="EMBL/GenBank/DDBJ databases">
        <title>NZP2037 Pacbio-Illumina hybrid assembly.</title>
        <authorList>
            <person name="Ramsay J.P."/>
        </authorList>
    </citation>
    <scope>NUCLEOTIDE SEQUENCE [LARGE SCALE GENOMIC DNA]</scope>
    <source>
        <strain evidence="9">R7ANS::ICEMlSym2042</strain>
    </source>
</reference>
<comment type="similarity">
    <text evidence="5">Belongs to the Omp25/RopB family.</text>
</comment>
<keyword evidence="3" id="KW-0472">Membrane</keyword>
<dbReference type="AlphaFoldDB" id="A0A1A5HZH4"/>
<dbReference type="InterPro" id="IPR011250">
    <property type="entry name" value="OMP/PagP_B-barrel"/>
</dbReference>
<comment type="caution">
    <text evidence="8">The sequence shown here is derived from an EMBL/GenBank/DDBJ whole genome shotgun (WGS) entry which is preliminary data.</text>
</comment>
<dbReference type="Proteomes" id="UP000093748">
    <property type="component" value="Unassembled WGS sequence"/>
</dbReference>
<dbReference type="EMBL" id="LZTJ01000031">
    <property type="protein sequence ID" value="OBP72715.1"/>
    <property type="molecule type" value="Genomic_DNA"/>
</dbReference>
<evidence type="ECO:0000256" key="5">
    <source>
        <dbReference type="ARBA" id="ARBA00038306"/>
    </source>
</evidence>
<organism evidence="8 9">
    <name type="scientific">Rhizobium loti</name>
    <name type="common">Mesorhizobium loti</name>
    <dbReference type="NCBI Taxonomy" id="381"/>
    <lineage>
        <taxon>Bacteria</taxon>
        <taxon>Pseudomonadati</taxon>
        <taxon>Pseudomonadota</taxon>
        <taxon>Alphaproteobacteria</taxon>
        <taxon>Hyphomicrobiales</taxon>
        <taxon>Phyllobacteriaceae</taxon>
        <taxon>Mesorhizobium</taxon>
    </lineage>
</organism>
<comment type="subcellular location">
    <subcellularLocation>
        <location evidence="1">Cell outer membrane</location>
    </subcellularLocation>
</comment>
<accession>A0A1A5HZH4</accession>
<dbReference type="GO" id="GO:0009279">
    <property type="term" value="C:cell outer membrane"/>
    <property type="evidence" value="ECO:0007669"/>
    <property type="project" value="UniProtKB-SubCell"/>
</dbReference>
<keyword evidence="4" id="KW-0998">Cell outer membrane</keyword>
<dbReference type="InterPro" id="IPR051692">
    <property type="entry name" value="OMP-like"/>
</dbReference>
<feature type="chain" id="PRO_5009827060" description="Outer membrane protein beta-barrel domain-containing protein" evidence="6">
    <location>
        <begin position="27"/>
        <end position="430"/>
    </location>
</feature>